<dbReference type="Proteomes" id="UP000078572">
    <property type="component" value="Plasmid pRI-2"/>
</dbReference>
<dbReference type="SUPFAM" id="SSF109709">
    <property type="entry name" value="KorB DNA-binding domain-like"/>
    <property type="match status" value="1"/>
</dbReference>
<dbReference type="InterPro" id="IPR036086">
    <property type="entry name" value="ParB/Sulfiredoxin_sf"/>
</dbReference>
<proteinExistence type="predicted"/>
<feature type="domain" description="ParB-like N-terminal" evidence="2">
    <location>
        <begin position="6"/>
        <end position="104"/>
    </location>
</feature>
<dbReference type="CDD" id="cd16406">
    <property type="entry name" value="ParB_N_like"/>
    <property type="match status" value="1"/>
</dbReference>
<dbReference type="Gene3D" id="1.10.10.2830">
    <property type="match status" value="1"/>
</dbReference>
<dbReference type="AlphaFoldDB" id="A0A192A8K3"/>
<evidence type="ECO:0000256" key="1">
    <source>
        <dbReference type="SAM" id="Coils"/>
    </source>
</evidence>
<dbReference type="GO" id="GO:0007059">
    <property type="term" value="P:chromosome segregation"/>
    <property type="evidence" value="ECO:0007669"/>
    <property type="project" value="TreeGrafter"/>
</dbReference>
<keyword evidence="6" id="KW-1185">Reference proteome</keyword>
<evidence type="ECO:0000313" key="5">
    <source>
        <dbReference type="Proteomes" id="UP000077927"/>
    </source>
</evidence>
<dbReference type="Pfam" id="PF02195">
    <property type="entry name" value="ParB_N"/>
    <property type="match status" value="1"/>
</dbReference>
<evidence type="ECO:0000313" key="3">
    <source>
        <dbReference type="EMBL" id="ANH77073.1"/>
    </source>
</evidence>
<dbReference type="KEGG" id="rin:ACS15_5877"/>
<dbReference type="SUPFAM" id="SSF110849">
    <property type="entry name" value="ParB/Sulfiredoxin"/>
    <property type="match status" value="1"/>
</dbReference>
<dbReference type="InterPro" id="IPR003115">
    <property type="entry name" value="ParB_N"/>
</dbReference>
<dbReference type="SMART" id="SM00470">
    <property type="entry name" value="ParB"/>
    <property type="match status" value="1"/>
</dbReference>
<dbReference type="RefSeq" id="WP_021197827.1">
    <property type="nucleotide sequence ID" value="NZ_CP012607.1"/>
</dbReference>
<evidence type="ECO:0000313" key="6">
    <source>
        <dbReference type="Proteomes" id="UP000078572"/>
    </source>
</evidence>
<gene>
    <name evidence="4" type="ORF">A9Y76_28960</name>
    <name evidence="3" type="ORF">ACS15_5877</name>
</gene>
<name>A0A192A8K3_9RALS</name>
<accession>A0A192A8K3</accession>
<reference evidence="3 5" key="1">
    <citation type="submission" date="2015-09" db="EMBL/GenBank/DDBJ databases">
        <authorList>
            <person name="Xu Y."/>
            <person name="Nagy A."/>
            <person name="Liu N.T."/>
            <person name="Nou X."/>
        </authorList>
    </citation>
    <scope>NUCLEOTIDE SEQUENCE [LARGE SCALE GENOMIC DNA]</scope>
    <source>
        <strain evidence="3 5">FC1138</strain>
        <plasmid evidence="5">Plasmid</plasmid>
        <plasmid evidence="3">unnamed</plasmid>
    </source>
</reference>
<geneLocation type="plasmid" evidence="3">
    <name>unnamed</name>
</geneLocation>
<dbReference type="EMBL" id="CP012607">
    <property type="protein sequence ID" value="ANH77073.1"/>
    <property type="molecule type" value="Genomic_DNA"/>
</dbReference>
<dbReference type="PANTHER" id="PTHR33375:SF7">
    <property type="entry name" value="CHROMOSOME 2-PARTITIONING PROTEIN PARB-RELATED"/>
    <property type="match status" value="1"/>
</dbReference>
<reference evidence="6" key="3">
    <citation type="submission" date="2016-06" db="EMBL/GenBank/DDBJ databases">
        <authorList>
            <person name="Xu Y."/>
            <person name="Nagy A."/>
            <person name="Yan X."/>
            <person name="Kim S.W."/>
            <person name="Haley B."/>
            <person name="Liu N.T."/>
            <person name="Nou X."/>
        </authorList>
    </citation>
    <scope>NUCLEOTIDE SEQUENCE [LARGE SCALE GENOMIC DNA]</scope>
    <source>
        <strain evidence="6">ATCC 49129</strain>
        <plasmid evidence="6">pri-2</plasmid>
    </source>
</reference>
<feature type="coiled-coil region" evidence="1">
    <location>
        <begin position="303"/>
        <end position="351"/>
    </location>
</feature>
<organism evidence="4 6">
    <name type="scientific">Ralstonia insidiosa</name>
    <dbReference type="NCBI Taxonomy" id="190721"/>
    <lineage>
        <taxon>Bacteria</taxon>
        <taxon>Pseudomonadati</taxon>
        <taxon>Pseudomonadota</taxon>
        <taxon>Betaproteobacteria</taxon>
        <taxon>Burkholderiales</taxon>
        <taxon>Burkholderiaceae</taxon>
        <taxon>Ralstonia</taxon>
    </lineage>
</organism>
<dbReference type="PANTHER" id="PTHR33375">
    <property type="entry name" value="CHROMOSOME-PARTITIONING PROTEIN PARB-RELATED"/>
    <property type="match status" value="1"/>
</dbReference>
<dbReference type="GeneID" id="61530050"/>
<dbReference type="InterPro" id="IPR050336">
    <property type="entry name" value="Chromosome_partition/occlusion"/>
</dbReference>
<sequence>MQRNLITVPLSRLVESDANVRTGELPNIPALAASIRVHGLMHPLVVTEVKQGRKTCYAVAAGRRRRAAMELLRDQRAIDADHDVLCLVAENESEALELSTAENIEREDMHPADAYEAFRKMVDAGTSIEDVAARFGVTPAVVQRRLKLAKVSPALIAAYRAEDMSLEQLMAMTVTDDHAAQEQVWNSQPHYERTPEKLRRALLGQDTVRSDSPLAAYVGKDAYLAAGGRTQVDLFESTAYWLDGALTRDMALAKMGAEAEAIRAAEGWAWALALLNPSYSDMEAFGRAPTTLREPTKKEAATIKKLDTRKTKIERDMGDIEERGEEESEAYAALSDEWDRIEGELSDLQDQMQVVADKSLAGVVVLFQHNTVKILRGAIKPDDRKAAAKIERAATRAAFGAGDGTDAAPAPTLSEKLTRALTAQRTTALQAVLIERTDVALATLAYGLVSSLWSERYWRANAVGVRTTDMRHTVTQADASIETSRAWQQIEAASEAWKARLPEELDALWPVLLAMPRDELLSLLAFCTAVTVNGIQPRAGEHETDAIAQSVALDMADWWEATTESYLSHVPKAQVLAAVTEGVGAAEAAPLAAMKKGPMVEAAARALAGKRWLPSVLQASATP</sequence>
<keyword evidence="4" id="KW-0614">Plasmid</keyword>
<dbReference type="EMBL" id="CP016025">
    <property type="protein sequence ID" value="ANJ76637.1"/>
    <property type="molecule type" value="Genomic_DNA"/>
</dbReference>
<evidence type="ECO:0000313" key="4">
    <source>
        <dbReference type="EMBL" id="ANJ76637.1"/>
    </source>
</evidence>
<dbReference type="SUPFAM" id="SSF90257">
    <property type="entry name" value="Myosin rod fragments"/>
    <property type="match status" value="1"/>
</dbReference>
<geneLocation type="plasmid" evidence="4">
    <name>pRI-2</name>
</geneLocation>
<geneLocation type="plasmid" evidence="6">
    <name>pri-2</name>
</geneLocation>
<keyword evidence="1" id="KW-0175">Coiled coil</keyword>
<dbReference type="PATRIC" id="fig|190721.6.peg.5834"/>
<dbReference type="Gene3D" id="3.90.1530.30">
    <property type="match status" value="1"/>
</dbReference>
<protein>
    <submittedName>
        <fullName evidence="4">Chromosome partitioning protein ParB</fullName>
    </submittedName>
    <submittedName>
        <fullName evidence="3">ParB-like nuclease domain protein</fullName>
    </submittedName>
</protein>
<geneLocation type="plasmid" evidence="5"/>
<dbReference type="OrthoDB" id="9813122at2"/>
<dbReference type="Proteomes" id="UP000077927">
    <property type="component" value="Plasmid unnamed"/>
</dbReference>
<evidence type="ECO:0000259" key="2">
    <source>
        <dbReference type="SMART" id="SM00470"/>
    </source>
</evidence>
<dbReference type="GO" id="GO:0005694">
    <property type="term" value="C:chromosome"/>
    <property type="evidence" value="ECO:0007669"/>
    <property type="project" value="TreeGrafter"/>
</dbReference>
<reference evidence="4" key="2">
    <citation type="submission" date="2016-06" db="EMBL/GenBank/DDBJ databases">
        <authorList>
            <person name="Kjaerup R.B."/>
            <person name="Dalgaard T.S."/>
            <person name="Juul-Madsen H.R."/>
        </authorList>
    </citation>
    <scope>NUCLEOTIDE SEQUENCE [LARGE SCALE GENOMIC DNA]</scope>
    <source>
        <strain evidence="4">ATCC 49129</strain>
        <plasmid evidence="4">pRI-2</plasmid>
    </source>
</reference>